<feature type="compositionally biased region" description="Polar residues" evidence="2">
    <location>
        <begin position="68"/>
        <end position="78"/>
    </location>
</feature>
<dbReference type="AlphaFoldDB" id="A0A812XTZ0"/>
<sequence length="477" mass="52485">DADVRDVDTGGNASHSKAEEAPARSTPSEGIFKVKASQAAEPTPDDGILPSNSRLSIGELAPTAVSAVENNTLRTTPQGRRKATDVAMNQGSENTYQGSSVESEDLSLGDEEDLDLDWPEAEEKVKSRQEAKHVTSSAKTKPGSRHGQDATIEIQEASQSATPDPVRTEDLSARAFEETEHRLREDIESLRKLEEELQLRGPKGTSQPKQTKAQKAEGSAASHKRRKGPAAAAVQQAVSLLEIGSAPASVEELQTLQIEQLAAGQREVAMKAAQEVADSSASPMTAEQLDRTRRAALQSVEHAVAEQVNAQERQQTAKAVGAMSELFAGVQSDRKAIASKMVKRLQADLTETKEQAQKDHQVEEQKVSVLLERLDHLRSQPEHSNEDKLLISRARQILELKAQVQWDNQRLSKEKEDELALKVQIKQLEEKLRRQRHASLREAARRKPFHNRASARRIAVDVDHSGRTLSVERADPY</sequence>
<feature type="compositionally biased region" description="Basic and acidic residues" evidence="2">
    <location>
        <begin position="121"/>
        <end position="133"/>
    </location>
</feature>
<feature type="region of interest" description="Disordered" evidence="2">
    <location>
        <begin position="1"/>
        <end position="54"/>
    </location>
</feature>
<feature type="non-terminal residue" evidence="3">
    <location>
        <position position="1"/>
    </location>
</feature>
<dbReference type="Proteomes" id="UP000601435">
    <property type="component" value="Unassembled WGS sequence"/>
</dbReference>
<gene>
    <name evidence="3" type="primary">ACP5</name>
    <name evidence="3" type="ORF">SNEC2469_LOCUS21773</name>
</gene>
<feature type="compositionally biased region" description="Acidic residues" evidence="2">
    <location>
        <begin position="102"/>
        <end position="120"/>
    </location>
</feature>
<keyword evidence="1" id="KW-0175">Coiled coil</keyword>
<dbReference type="EMBL" id="CAJNJA010038842">
    <property type="protein sequence ID" value="CAE7751057.1"/>
    <property type="molecule type" value="Genomic_DNA"/>
</dbReference>
<feature type="coiled-coil region" evidence="1">
    <location>
        <begin position="411"/>
        <end position="438"/>
    </location>
</feature>
<feature type="region of interest" description="Disordered" evidence="2">
    <location>
        <begin position="274"/>
        <end position="294"/>
    </location>
</feature>
<organism evidence="3 4">
    <name type="scientific">Symbiodinium necroappetens</name>
    <dbReference type="NCBI Taxonomy" id="1628268"/>
    <lineage>
        <taxon>Eukaryota</taxon>
        <taxon>Sar</taxon>
        <taxon>Alveolata</taxon>
        <taxon>Dinophyceae</taxon>
        <taxon>Suessiales</taxon>
        <taxon>Symbiodiniaceae</taxon>
        <taxon>Symbiodinium</taxon>
    </lineage>
</organism>
<feature type="coiled-coil region" evidence="1">
    <location>
        <begin position="335"/>
        <end position="373"/>
    </location>
</feature>
<proteinExistence type="predicted"/>
<protein>
    <submittedName>
        <fullName evidence="3">ACP5 protein</fullName>
    </submittedName>
</protein>
<keyword evidence="4" id="KW-1185">Reference proteome</keyword>
<comment type="caution">
    <text evidence="3">The sequence shown here is derived from an EMBL/GenBank/DDBJ whole genome shotgun (WGS) entry which is preliminary data.</text>
</comment>
<feature type="compositionally biased region" description="Polar residues" evidence="2">
    <location>
        <begin position="87"/>
        <end position="97"/>
    </location>
</feature>
<feature type="compositionally biased region" description="Basic and acidic residues" evidence="2">
    <location>
        <begin position="166"/>
        <end position="198"/>
    </location>
</feature>
<evidence type="ECO:0000313" key="4">
    <source>
        <dbReference type="Proteomes" id="UP000601435"/>
    </source>
</evidence>
<accession>A0A812XTZ0</accession>
<evidence type="ECO:0000313" key="3">
    <source>
        <dbReference type="EMBL" id="CAE7751057.1"/>
    </source>
</evidence>
<feature type="compositionally biased region" description="Polar residues" evidence="2">
    <location>
        <begin position="204"/>
        <end position="213"/>
    </location>
</feature>
<evidence type="ECO:0000256" key="2">
    <source>
        <dbReference type="SAM" id="MobiDB-lite"/>
    </source>
</evidence>
<dbReference type="OrthoDB" id="447035at2759"/>
<feature type="region of interest" description="Disordered" evidence="2">
    <location>
        <begin position="68"/>
        <end position="231"/>
    </location>
</feature>
<reference evidence="3" key="1">
    <citation type="submission" date="2021-02" db="EMBL/GenBank/DDBJ databases">
        <authorList>
            <person name="Dougan E. K."/>
            <person name="Rhodes N."/>
            <person name="Thang M."/>
            <person name="Chan C."/>
        </authorList>
    </citation>
    <scope>NUCLEOTIDE SEQUENCE</scope>
</reference>
<name>A0A812XTZ0_9DINO</name>
<evidence type="ECO:0000256" key="1">
    <source>
        <dbReference type="SAM" id="Coils"/>
    </source>
</evidence>